<proteinExistence type="predicted"/>
<organism evidence="1 2">
    <name type="scientific">Aphanomyces astaci</name>
    <name type="common">Crayfish plague agent</name>
    <dbReference type="NCBI Taxonomy" id="112090"/>
    <lineage>
        <taxon>Eukaryota</taxon>
        <taxon>Sar</taxon>
        <taxon>Stramenopiles</taxon>
        <taxon>Oomycota</taxon>
        <taxon>Saprolegniomycetes</taxon>
        <taxon>Saprolegniales</taxon>
        <taxon>Verrucalvaceae</taxon>
        <taxon>Aphanomyces</taxon>
    </lineage>
</organism>
<dbReference type="EMBL" id="QUTG01007199">
    <property type="protein sequence ID" value="RHY82968.1"/>
    <property type="molecule type" value="Genomic_DNA"/>
</dbReference>
<evidence type="ECO:0000313" key="2">
    <source>
        <dbReference type="Proteomes" id="UP000285712"/>
    </source>
</evidence>
<sequence length="112" mass="12078">MGPRSNMKKSGYEDIEAGKDKTVPLRSLAVLLIPCTPCTLHATCSYPAREYMQKLRVAVSLSLVAASRSFRVVSPLFLKDATNELASTGTLPLRSLALYVYCGATTATLDPP</sequence>
<evidence type="ECO:0000313" key="1">
    <source>
        <dbReference type="EMBL" id="RHY82968.1"/>
    </source>
</evidence>
<comment type="caution">
    <text evidence="1">The sequence shown here is derived from an EMBL/GenBank/DDBJ whole genome shotgun (WGS) entry which is preliminary data.</text>
</comment>
<dbReference type="AlphaFoldDB" id="A0A418CN86"/>
<reference evidence="1 2" key="1">
    <citation type="submission" date="2018-08" db="EMBL/GenBank/DDBJ databases">
        <title>Aphanomyces genome sequencing and annotation.</title>
        <authorList>
            <person name="Minardi D."/>
            <person name="Oidtmann B."/>
            <person name="Van Der Giezen M."/>
            <person name="Studholme D.J."/>
        </authorList>
    </citation>
    <scope>NUCLEOTIDE SEQUENCE [LARGE SCALE GENOMIC DNA]</scope>
    <source>
        <strain evidence="1 2">Sv</strain>
    </source>
</reference>
<dbReference type="VEuPathDB" id="FungiDB:H257_13943"/>
<accession>A0A418CN86</accession>
<dbReference type="Proteomes" id="UP000285712">
    <property type="component" value="Unassembled WGS sequence"/>
</dbReference>
<name>A0A418CN86_APHAT</name>
<gene>
    <name evidence="1" type="ORF">DYB35_013023</name>
</gene>
<protein>
    <submittedName>
        <fullName evidence="1">Uncharacterized protein</fullName>
    </submittedName>
</protein>